<dbReference type="EMBL" id="CP000931">
    <property type="protein sequence ID" value="ABZ78595.1"/>
    <property type="molecule type" value="Genomic_DNA"/>
</dbReference>
<evidence type="ECO:0000313" key="2">
    <source>
        <dbReference type="Proteomes" id="UP000001317"/>
    </source>
</evidence>
<organism evidence="1 2">
    <name type="scientific">Shewanella halifaxensis (strain HAW-EB4)</name>
    <dbReference type="NCBI Taxonomy" id="458817"/>
    <lineage>
        <taxon>Bacteria</taxon>
        <taxon>Pseudomonadati</taxon>
        <taxon>Pseudomonadota</taxon>
        <taxon>Gammaproteobacteria</taxon>
        <taxon>Alteromonadales</taxon>
        <taxon>Shewanellaceae</taxon>
        <taxon>Shewanella</taxon>
    </lineage>
</organism>
<accession>B0TKK9</accession>
<sequence length="396" mass="44894">MKKLLADTAKSDYNITVIDHVKHTMANITLDDLISIHNSNLSNFDSVLMSEVAHDTLSSYKEYKPAKSTVVVTTATSTSYQELGTSSSDYSSLSCKFASPDIFADLFLDKIEITIPLSRSESKRLHSILIEEEMRLVRVKQHSHANAKGVKFNKSFSIEAEQFSSLQLLIKPISKKIKELKLSYNPSNYQEKDLRVLVKKLKKLCGRHFKNRILKSNVTRVDVTFDSDGYFVGDTTINLDKSSSYKAFFSANGVVETKITGANKSRRVQVYNKNAERVKRGVDSNKVCTRLEMTIRPYNVKSVKGLKLKDIEVGADLYTGLFAYDTDKLSTLLGEGTQDWEIVKYFGIAALRRTKNNTDRVKLTKILKQCQLDINETMFNKLIRYMLCEVRAKLLA</sequence>
<dbReference type="RefSeq" id="WP_012279112.1">
    <property type="nucleotide sequence ID" value="NC_010334.1"/>
</dbReference>
<dbReference type="Proteomes" id="UP000001317">
    <property type="component" value="Chromosome"/>
</dbReference>
<gene>
    <name evidence="1" type="ordered locus">Shal_4055</name>
</gene>
<keyword evidence="2" id="KW-1185">Reference proteome</keyword>
<proteinExistence type="predicted"/>
<dbReference type="OrthoDB" id="9843788at2"/>
<name>B0TKK9_SHEHH</name>
<dbReference type="AlphaFoldDB" id="B0TKK9"/>
<dbReference type="HOGENOM" id="CLU_696173_0_0_6"/>
<reference evidence="1" key="1">
    <citation type="submission" date="2008-01" db="EMBL/GenBank/DDBJ databases">
        <title>Complete sequence of Shewanella halifaxensis HAW-EB4.</title>
        <authorList>
            <consortium name="US DOE Joint Genome Institute"/>
            <person name="Copeland A."/>
            <person name="Lucas S."/>
            <person name="Lapidus A."/>
            <person name="Glavina del Rio T."/>
            <person name="Dalin E."/>
            <person name="Tice H."/>
            <person name="Bruce D."/>
            <person name="Goodwin L."/>
            <person name="Pitluck S."/>
            <person name="Sims D."/>
            <person name="Brettin T."/>
            <person name="Detter J.C."/>
            <person name="Han C."/>
            <person name="Kuske C.R."/>
            <person name="Schmutz J."/>
            <person name="Larimer F."/>
            <person name="Land M."/>
            <person name="Hauser L."/>
            <person name="Kyrpides N."/>
            <person name="Kim E."/>
            <person name="Zhao J.-S."/>
            <person name="Richardson P."/>
        </authorList>
    </citation>
    <scope>NUCLEOTIDE SEQUENCE [LARGE SCALE GENOMIC DNA]</scope>
    <source>
        <strain evidence="1">HAW-EB4</strain>
    </source>
</reference>
<protein>
    <submittedName>
        <fullName evidence="1">Uncharacterized protein</fullName>
    </submittedName>
</protein>
<evidence type="ECO:0000313" key="1">
    <source>
        <dbReference type="EMBL" id="ABZ78595.1"/>
    </source>
</evidence>
<dbReference type="KEGG" id="shl:Shal_4055"/>